<keyword evidence="1" id="KW-0812">Transmembrane</keyword>
<gene>
    <name evidence="2" type="ORF">BDQ94DRAFT_142340</name>
</gene>
<dbReference type="AlphaFoldDB" id="A0A3F3Q520"/>
<evidence type="ECO:0000313" key="2">
    <source>
        <dbReference type="EMBL" id="RDH34231.1"/>
    </source>
</evidence>
<name>A0A3F3Q520_9EURO</name>
<keyword evidence="3" id="KW-1185">Reference proteome</keyword>
<organism evidence="2 3">
    <name type="scientific">Aspergillus welwitschiae</name>
    <dbReference type="NCBI Taxonomy" id="1341132"/>
    <lineage>
        <taxon>Eukaryota</taxon>
        <taxon>Fungi</taxon>
        <taxon>Dikarya</taxon>
        <taxon>Ascomycota</taxon>
        <taxon>Pezizomycotina</taxon>
        <taxon>Eurotiomycetes</taxon>
        <taxon>Eurotiomycetidae</taxon>
        <taxon>Eurotiales</taxon>
        <taxon>Aspergillaceae</taxon>
        <taxon>Aspergillus</taxon>
        <taxon>Aspergillus subgen. Circumdati</taxon>
    </lineage>
</organism>
<keyword evidence="1" id="KW-0472">Membrane</keyword>
<sequence>MGTVHTEQDTRDYLSIWAGGRTARHGTVRFLFDIPNGFASMYGTLLNVIFISDSILSFLSLLLLMSIYLTFSLLTRMYLLCYLPLLCFEANAVSFPYIEVHNSTYSRVESLRWGFSSK</sequence>
<dbReference type="EMBL" id="KZ852044">
    <property type="protein sequence ID" value="RDH34231.1"/>
    <property type="molecule type" value="Genomic_DNA"/>
</dbReference>
<protein>
    <submittedName>
        <fullName evidence="2">Uncharacterized protein</fullName>
    </submittedName>
</protein>
<dbReference type="RefSeq" id="XP_026627253.1">
    <property type="nucleotide sequence ID" value="XM_026766019.1"/>
</dbReference>
<evidence type="ECO:0000313" key="3">
    <source>
        <dbReference type="Proteomes" id="UP000253729"/>
    </source>
</evidence>
<dbReference type="GeneID" id="38134375"/>
<feature type="transmembrane region" description="Helical" evidence="1">
    <location>
        <begin position="45"/>
        <end position="71"/>
    </location>
</feature>
<proteinExistence type="predicted"/>
<feature type="transmembrane region" description="Helical" evidence="1">
    <location>
        <begin position="78"/>
        <end position="98"/>
    </location>
</feature>
<dbReference type="Proteomes" id="UP000253729">
    <property type="component" value="Unassembled WGS sequence"/>
</dbReference>
<accession>A0A3F3Q520</accession>
<reference evidence="2 3" key="1">
    <citation type="submission" date="2018-07" db="EMBL/GenBank/DDBJ databases">
        <title>The genomes of Aspergillus section Nigri reveals drivers in fungal speciation.</title>
        <authorList>
            <consortium name="DOE Joint Genome Institute"/>
            <person name="Vesth T.C."/>
            <person name="Nybo J."/>
            <person name="Theobald S."/>
            <person name="Brandl J."/>
            <person name="Frisvad J.C."/>
            <person name="Nielsen K.F."/>
            <person name="Lyhne E.K."/>
            <person name="Kogle M.E."/>
            <person name="Kuo A."/>
            <person name="Riley R."/>
            <person name="Clum A."/>
            <person name="Nolan M."/>
            <person name="Lipzen A."/>
            <person name="Salamov A."/>
            <person name="Henrissat B."/>
            <person name="Wiebenga A."/>
            <person name="De vries R.P."/>
            <person name="Grigoriev I.V."/>
            <person name="Mortensen U.H."/>
            <person name="Andersen M.R."/>
            <person name="Baker S.E."/>
        </authorList>
    </citation>
    <scope>NUCLEOTIDE SEQUENCE [LARGE SCALE GENOMIC DNA]</scope>
    <source>
        <strain evidence="2 3">CBS 139.54b</strain>
    </source>
</reference>
<keyword evidence="1" id="KW-1133">Transmembrane helix</keyword>
<evidence type="ECO:0000256" key="1">
    <source>
        <dbReference type="SAM" id="Phobius"/>
    </source>
</evidence>